<gene>
    <name evidence="9 12" type="primary">mfd</name>
    <name evidence="12" type="ORF">NCTC13150_00666</name>
</gene>
<dbReference type="InterPro" id="IPR037235">
    <property type="entry name" value="TRCF-like_C_D7"/>
</dbReference>
<name>A0A8H2M427_9FIRM</name>
<dbReference type="SMART" id="SM00982">
    <property type="entry name" value="TRCF"/>
    <property type="match status" value="1"/>
</dbReference>
<dbReference type="SUPFAM" id="SSF143517">
    <property type="entry name" value="TRCF domain-like"/>
    <property type="match status" value="1"/>
</dbReference>
<evidence type="ECO:0000256" key="5">
    <source>
        <dbReference type="ARBA" id="ARBA00022806"/>
    </source>
</evidence>
<dbReference type="Gene3D" id="3.40.50.11180">
    <property type="match status" value="1"/>
</dbReference>
<evidence type="ECO:0000256" key="7">
    <source>
        <dbReference type="ARBA" id="ARBA00023125"/>
    </source>
</evidence>
<dbReference type="PROSITE" id="PS51192">
    <property type="entry name" value="HELICASE_ATP_BIND_1"/>
    <property type="match status" value="1"/>
</dbReference>
<dbReference type="GO" id="GO:0003684">
    <property type="term" value="F:damaged DNA binding"/>
    <property type="evidence" value="ECO:0007669"/>
    <property type="project" value="InterPro"/>
</dbReference>
<dbReference type="HAMAP" id="MF_00969">
    <property type="entry name" value="TRCF"/>
    <property type="match status" value="1"/>
</dbReference>
<comment type="similarity">
    <text evidence="9">In the N-terminal section; belongs to the UvrB family.</text>
</comment>
<evidence type="ECO:0000259" key="11">
    <source>
        <dbReference type="PROSITE" id="PS51194"/>
    </source>
</evidence>
<dbReference type="GO" id="GO:0006355">
    <property type="term" value="P:regulation of DNA-templated transcription"/>
    <property type="evidence" value="ECO:0007669"/>
    <property type="project" value="UniProtKB-UniRule"/>
</dbReference>
<dbReference type="InterPro" id="IPR027417">
    <property type="entry name" value="P-loop_NTPase"/>
</dbReference>
<protein>
    <recommendedName>
        <fullName evidence="9">Transcription-repair-coupling factor</fullName>
        <shortName evidence="9">TRCF</shortName>
        <ecNumber evidence="9">3.6.4.-</ecNumber>
    </recommendedName>
</protein>
<keyword evidence="2 9" id="KW-0547">Nucleotide-binding</keyword>
<dbReference type="Proteomes" id="UP000377798">
    <property type="component" value="Unassembled WGS sequence"/>
</dbReference>
<dbReference type="SMART" id="SM01058">
    <property type="entry name" value="CarD_TRCF"/>
    <property type="match status" value="1"/>
</dbReference>
<dbReference type="InterPro" id="IPR047112">
    <property type="entry name" value="RecG/Mfd"/>
</dbReference>
<dbReference type="CDD" id="cd17991">
    <property type="entry name" value="DEXHc_TRCF"/>
    <property type="match status" value="1"/>
</dbReference>
<dbReference type="InterPro" id="IPR011545">
    <property type="entry name" value="DEAD/DEAH_box_helicase_dom"/>
</dbReference>
<dbReference type="NCBIfam" id="TIGR00580">
    <property type="entry name" value="mfd"/>
    <property type="match status" value="1"/>
</dbReference>
<keyword evidence="6 9" id="KW-0067">ATP-binding</keyword>
<dbReference type="AlphaFoldDB" id="A0A8H2M427"/>
<dbReference type="Gene3D" id="2.40.10.170">
    <property type="match status" value="1"/>
</dbReference>
<dbReference type="InterPro" id="IPR014001">
    <property type="entry name" value="Helicase_ATP-bd"/>
</dbReference>
<dbReference type="GO" id="GO:0003678">
    <property type="term" value="F:DNA helicase activity"/>
    <property type="evidence" value="ECO:0007669"/>
    <property type="project" value="TreeGrafter"/>
</dbReference>
<dbReference type="InterPro" id="IPR003711">
    <property type="entry name" value="CarD-like/TRCF_RID"/>
</dbReference>
<dbReference type="SUPFAM" id="SSF52540">
    <property type="entry name" value="P-loop containing nucleoside triphosphate hydrolases"/>
    <property type="match status" value="4"/>
</dbReference>
<evidence type="ECO:0000313" key="12">
    <source>
        <dbReference type="EMBL" id="VFB16149.1"/>
    </source>
</evidence>
<evidence type="ECO:0000256" key="9">
    <source>
        <dbReference type="HAMAP-Rule" id="MF_00969"/>
    </source>
</evidence>
<keyword evidence="4 9" id="KW-0378">Hydrolase</keyword>
<dbReference type="EMBL" id="CAACYI010000001">
    <property type="protein sequence ID" value="VFB16149.1"/>
    <property type="molecule type" value="Genomic_DNA"/>
</dbReference>
<dbReference type="PANTHER" id="PTHR47964">
    <property type="entry name" value="ATP-DEPENDENT DNA HELICASE HOMOLOG RECG, CHLOROPLASTIC"/>
    <property type="match status" value="1"/>
</dbReference>
<dbReference type="InterPro" id="IPR041471">
    <property type="entry name" value="UvrB_inter"/>
</dbReference>
<dbReference type="SMART" id="SM00490">
    <property type="entry name" value="HELICc"/>
    <property type="match status" value="1"/>
</dbReference>
<reference evidence="12 13" key="1">
    <citation type="submission" date="2019-02" db="EMBL/GenBank/DDBJ databases">
        <authorList>
            <consortium name="Pathogen Informatics"/>
        </authorList>
    </citation>
    <scope>NUCLEOTIDE SEQUENCE [LARGE SCALE GENOMIC DNA]</scope>
    <source>
        <strain evidence="12 13">3012STDY7089603</strain>
    </source>
</reference>
<dbReference type="GO" id="GO:0005524">
    <property type="term" value="F:ATP binding"/>
    <property type="evidence" value="ECO:0007669"/>
    <property type="project" value="UniProtKB-UniRule"/>
</dbReference>
<keyword evidence="5" id="KW-0347">Helicase</keyword>
<evidence type="ECO:0000256" key="8">
    <source>
        <dbReference type="ARBA" id="ARBA00023204"/>
    </source>
</evidence>
<dbReference type="InterPro" id="IPR036101">
    <property type="entry name" value="CarD-like/TRCF_RID_sf"/>
</dbReference>
<dbReference type="PROSITE" id="PS51194">
    <property type="entry name" value="HELICASE_CTER"/>
    <property type="match status" value="1"/>
</dbReference>
<proteinExistence type="inferred from homology"/>
<keyword evidence="3 9" id="KW-0227">DNA damage</keyword>
<dbReference type="SMART" id="SM00487">
    <property type="entry name" value="DEXDc"/>
    <property type="match status" value="1"/>
</dbReference>
<dbReference type="RefSeq" id="WP_131748663.1">
    <property type="nucleotide sequence ID" value="NZ_CAACYI010000001.1"/>
</dbReference>
<dbReference type="InterPro" id="IPR004576">
    <property type="entry name" value="Mfd"/>
</dbReference>
<evidence type="ECO:0000259" key="10">
    <source>
        <dbReference type="PROSITE" id="PS51192"/>
    </source>
</evidence>
<comment type="caution">
    <text evidence="12">The sequence shown here is derived from an EMBL/GenBank/DDBJ whole genome shotgun (WGS) entry which is preliminary data.</text>
</comment>
<keyword evidence="8 9" id="KW-0234">DNA repair</keyword>
<comment type="subcellular location">
    <subcellularLocation>
        <location evidence="9">Cytoplasm</location>
    </subcellularLocation>
</comment>
<comment type="function">
    <text evidence="9">Couples transcription and DNA repair by recognizing RNA polymerase (RNAP) stalled at DNA lesions. Mediates ATP-dependent release of RNAP and its truncated transcript from the DNA, and recruitment of nucleotide excision repair machinery to the damaged site.</text>
</comment>
<dbReference type="Pfam" id="PF02559">
    <property type="entry name" value="CarD_TRCF_RID"/>
    <property type="match status" value="1"/>
</dbReference>
<feature type="domain" description="Helicase ATP-binding" evidence="10">
    <location>
        <begin position="628"/>
        <end position="789"/>
    </location>
</feature>
<evidence type="ECO:0000256" key="1">
    <source>
        <dbReference type="ARBA" id="ARBA00022490"/>
    </source>
</evidence>
<evidence type="ECO:0000256" key="4">
    <source>
        <dbReference type="ARBA" id="ARBA00022801"/>
    </source>
</evidence>
<dbReference type="Pfam" id="PF17757">
    <property type="entry name" value="UvrB_inter"/>
    <property type="match status" value="1"/>
</dbReference>
<dbReference type="GO" id="GO:0016787">
    <property type="term" value="F:hydrolase activity"/>
    <property type="evidence" value="ECO:0007669"/>
    <property type="project" value="UniProtKB-KW"/>
</dbReference>
<dbReference type="Pfam" id="PF00271">
    <property type="entry name" value="Helicase_C"/>
    <property type="match status" value="1"/>
</dbReference>
<evidence type="ECO:0000256" key="6">
    <source>
        <dbReference type="ARBA" id="ARBA00022840"/>
    </source>
</evidence>
<dbReference type="GO" id="GO:0005737">
    <property type="term" value="C:cytoplasm"/>
    <property type="evidence" value="ECO:0007669"/>
    <property type="project" value="UniProtKB-SubCell"/>
</dbReference>
<dbReference type="InterPro" id="IPR001650">
    <property type="entry name" value="Helicase_C-like"/>
</dbReference>
<comment type="similarity">
    <text evidence="9">In the C-terminal section; belongs to the helicase family. RecG subfamily.</text>
</comment>
<keyword evidence="1 9" id="KW-0963">Cytoplasm</keyword>
<dbReference type="Gene3D" id="3.90.1150.50">
    <property type="entry name" value="Transcription-repair-coupling factor, D7 domain"/>
    <property type="match status" value="1"/>
</dbReference>
<keyword evidence="7 9" id="KW-0238">DNA-binding</keyword>
<evidence type="ECO:0000313" key="13">
    <source>
        <dbReference type="Proteomes" id="UP000377798"/>
    </source>
</evidence>
<evidence type="ECO:0000256" key="3">
    <source>
        <dbReference type="ARBA" id="ARBA00022763"/>
    </source>
</evidence>
<sequence>MDFFIECMEKTSSYQELRTGIQEKKFPLMPYGLVDGAYEHLLASLAQDLDQAFLVLCPDVFSARKFYESIKHMGEESVYLLPYREYFYFTSLSSNQSDKGEGLEALKALLEGRCKVLVTSIENLQKKFMAPDRMKKASFSLEVGDDLDLEDLLARLVALGYERVDQVEGPGQFSNRGGIVDLFTYEKNPIRIEFFDTEVDSIRTFDVASQRSIASINRIDLVPYGEFIFKAGEKEAIVKRAKKDLEGENISDRSLEKFQPYFEEFLESNQVSNMDLLLPYLGKASYASILDYFQSPPLVFVKDLHQALQNLDQKVQKNLEDLTEMLQLGEVLKSHLSLVKTREDTLKVLKGQDLVLLQGVISSLEGVRVKKKIPFDLKTTVQYKGRMDLFLEEIQGHATKKTRVIIFGGDDNRCRDLVDYLTSNHLAVSYLEDRQQEAKDGIIITPGSLVSGYEYPKEGYVIYNHGEIYGQGKKKKKKSKKGKALNFEDLKIGDYVVHEAHGIGQYVGTKQLEIQGTIKDYIKISYRGGDNLFLPMDQLSIIHKFIGKEGQPPKINRLNSPEWNRTKLKARKAVEVMAEDLIQLYAKREEAKGFKFSKDDSWQREFEDAFEYEPTEGQLEAAKEIKRDMQSNRPMDRLLCADVGYGKTEVALRAAFKAILDDKQVAFLVPTTILAQQHYNTALKRFQDFPVDLTVLSRFRTANQQKQDLKKLKAGQLNLVIGTHRLLSKDVHFKDLGLLIVDEEQRFGVRHKEALRMLKENVDTLTLTATPIPRTLQMSMVGIRDMSVIEEPPQERFPVQTYVVEQNDYMVREAILKEIERGGQVYIVYNRVATMESKLRQLKDLVPEARFAIANGQMSESQLEDTMLDFVNGEVDVLLCSTIIETGMDVKNANTMIVYNSNHLGLSQLYQLRGRIGRSNRIAYCYLTYEKDVSMSQVAEKRLQAIKEFTEFGSGFKIALRDLEIRGSGSILGSKQSGHIDAIGYDLYVKYLKEAIAQLRGEAPKEKIETSIELNVDSYIEPSYIQDPSQRMEIYKKIAMVESEEDFEDLMDELIDRFGDPSKKLISLLRISWYRNVSGQYGIESISQKGQDIQINFAQGEKLDLAVVNELKQKYRDQVTFSLSGANYIHFKRIKDPLLLVEDSLKTLKKQKNFT</sequence>
<dbReference type="SUPFAM" id="SSF141259">
    <property type="entry name" value="CarD-like"/>
    <property type="match status" value="1"/>
</dbReference>
<evidence type="ECO:0000256" key="2">
    <source>
        <dbReference type="ARBA" id="ARBA00022741"/>
    </source>
</evidence>
<organism evidence="12 13">
    <name type="scientific">Urinicoccus massiliensis</name>
    <dbReference type="NCBI Taxonomy" id="1723382"/>
    <lineage>
        <taxon>Bacteria</taxon>
        <taxon>Bacillati</taxon>
        <taxon>Bacillota</taxon>
        <taxon>Tissierellia</taxon>
        <taxon>Tissierellales</taxon>
        <taxon>Peptoniphilaceae</taxon>
        <taxon>Urinicoccus</taxon>
    </lineage>
</organism>
<accession>A0A8H2M427</accession>
<keyword evidence="13" id="KW-1185">Reference proteome</keyword>
<dbReference type="EC" id="3.6.4.-" evidence="9"/>
<dbReference type="GO" id="GO:0000716">
    <property type="term" value="P:transcription-coupled nucleotide-excision repair, DNA damage recognition"/>
    <property type="evidence" value="ECO:0007669"/>
    <property type="project" value="UniProtKB-UniRule"/>
</dbReference>
<dbReference type="PANTHER" id="PTHR47964:SF1">
    <property type="entry name" value="ATP-DEPENDENT DNA HELICASE HOMOLOG RECG, CHLOROPLASTIC"/>
    <property type="match status" value="1"/>
</dbReference>
<dbReference type="Pfam" id="PF03461">
    <property type="entry name" value="TRCF"/>
    <property type="match status" value="1"/>
</dbReference>
<feature type="domain" description="Helicase C-terminal" evidence="11">
    <location>
        <begin position="810"/>
        <end position="964"/>
    </location>
</feature>
<dbReference type="Gene3D" id="3.40.50.300">
    <property type="entry name" value="P-loop containing nucleotide triphosphate hydrolases"/>
    <property type="match status" value="2"/>
</dbReference>
<dbReference type="InterPro" id="IPR005118">
    <property type="entry name" value="TRCF_C"/>
</dbReference>
<dbReference type="Pfam" id="PF00270">
    <property type="entry name" value="DEAD"/>
    <property type="match status" value="1"/>
</dbReference>
<dbReference type="Gene3D" id="3.30.2060.10">
    <property type="entry name" value="Penicillin-binding protein 1b domain"/>
    <property type="match status" value="1"/>
</dbReference>